<dbReference type="STRING" id="655863.F0X9I2"/>
<dbReference type="OrthoDB" id="4524805at2759"/>
<name>F0X9I2_GROCL</name>
<organism evidence="4">
    <name type="scientific">Grosmannia clavigera (strain kw1407 / UAMH 11150)</name>
    <name type="common">Blue stain fungus</name>
    <name type="synonym">Graphiocladiella clavigera</name>
    <dbReference type="NCBI Taxonomy" id="655863"/>
    <lineage>
        <taxon>Eukaryota</taxon>
        <taxon>Fungi</taxon>
        <taxon>Dikarya</taxon>
        <taxon>Ascomycota</taxon>
        <taxon>Pezizomycotina</taxon>
        <taxon>Sordariomycetes</taxon>
        <taxon>Sordariomycetidae</taxon>
        <taxon>Ophiostomatales</taxon>
        <taxon>Ophiostomataceae</taxon>
        <taxon>Leptographium</taxon>
    </lineage>
</organism>
<dbReference type="HOGENOM" id="CLU_482351_0_0_1"/>
<accession>F0X9I2</accession>
<protein>
    <recommendedName>
        <fullName evidence="5">Transmembrane protein</fullName>
    </recommendedName>
</protein>
<dbReference type="eggNOG" id="ENOG502SIUZ">
    <property type="taxonomic scope" value="Eukaryota"/>
</dbReference>
<gene>
    <name evidence="3" type="ORF">CMQ_3641</name>
</gene>
<dbReference type="RefSeq" id="XP_014175054.1">
    <property type="nucleotide sequence ID" value="XM_014319579.1"/>
</dbReference>
<feature type="region of interest" description="Disordered" evidence="1">
    <location>
        <begin position="1"/>
        <end position="38"/>
    </location>
</feature>
<reference evidence="3 4" key="1">
    <citation type="journal article" date="2011" name="Proc. Natl. Acad. Sci. U.S.A.">
        <title>Genome and transcriptome analyses of the mountain pine beetle-fungal symbiont Grosmannia clavigera, a lodgepole pine pathogen.</title>
        <authorList>
            <person name="DiGuistini S."/>
            <person name="Wang Y."/>
            <person name="Liao N.Y."/>
            <person name="Taylor G."/>
            <person name="Tanguay P."/>
            <person name="Feau N."/>
            <person name="Henrissat B."/>
            <person name="Chan S.K."/>
            <person name="Hesse-Orce U."/>
            <person name="Alamouti S.M."/>
            <person name="Tsui C.K.M."/>
            <person name="Docking R.T."/>
            <person name="Levasseur A."/>
            <person name="Haridas S."/>
            <person name="Robertson G."/>
            <person name="Birol I."/>
            <person name="Holt R.A."/>
            <person name="Marra M.A."/>
            <person name="Hamelin R.C."/>
            <person name="Hirst M."/>
            <person name="Jones S.J.M."/>
            <person name="Bohlmann J."/>
            <person name="Breuil C."/>
        </authorList>
    </citation>
    <scope>NUCLEOTIDE SEQUENCE [LARGE SCALE GENOMIC DNA]</scope>
    <source>
        <strain evidence="4">kw1407 / UAMH 11150</strain>
    </source>
</reference>
<dbReference type="GeneID" id="25976764"/>
<dbReference type="InParanoid" id="F0X9I2"/>
<keyword evidence="2" id="KW-0812">Transmembrane</keyword>
<feature type="compositionally biased region" description="Polar residues" evidence="1">
    <location>
        <begin position="414"/>
        <end position="432"/>
    </location>
</feature>
<evidence type="ECO:0000313" key="3">
    <source>
        <dbReference type="EMBL" id="EFX05572.1"/>
    </source>
</evidence>
<evidence type="ECO:0000256" key="1">
    <source>
        <dbReference type="SAM" id="MobiDB-lite"/>
    </source>
</evidence>
<feature type="compositionally biased region" description="Polar residues" evidence="1">
    <location>
        <begin position="311"/>
        <end position="321"/>
    </location>
</feature>
<feature type="compositionally biased region" description="Basic and acidic residues" evidence="1">
    <location>
        <begin position="322"/>
        <end position="331"/>
    </location>
</feature>
<keyword evidence="2" id="KW-0472">Membrane</keyword>
<keyword evidence="4" id="KW-1185">Reference proteome</keyword>
<evidence type="ECO:0008006" key="5">
    <source>
        <dbReference type="Google" id="ProtNLM"/>
    </source>
</evidence>
<feature type="region of interest" description="Disordered" evidence="1">
    <location>
        <begin position="277"/>
        <end position="349"/>
    </location>
</feature>
<sequence>MGTKAGRGKGSADHSRSGQTLAGGSDEVVGQKGQSKTAGSISSRCDAAVYTLVAETRNSLSTVVLFASPTTAFASVIGSRSLDAARTLFDKRDTTYHSSLLQDDRRLSGRSQSNTNYLPAQIGGLVGAYAASLVVVAVLILLLSKRRREHLDTGDGFLYFEKTIGQPTPETLQLQDIEVPYAVRTPLALQTDFGSASKTYVQPPSCGSVIRGVPGIDPFVDQEVVSADREMAQSQLEEMYKHVMEQEEAKAAGLVLEEPPSPLSPVSKAGQNSVVVAESSHVTADSKHRKGLSSVSSSMLLRREKGKPQGLTLNLAGSSSSGKEEPRKESRTASLLSALKSPRRKKAAMQGVNISAPIMTPMSGTFPRSGLESEELGAIPPRHYAPAAPPVPPTPDISPRGIDQRLGMGIVTTNLDSQGQTDPDSAVSQDSTAPLVGLPTSPKPGVSRFPSLASLPTSPRASGFARANAPSAVRTGGTLPLRAYQPSISSPSFATHNQTKQTVFERTMPPTPGGAQTPWTGAPVPYSPYQPFSPVIPMTPSLVTRADRKRMKRLEPKTPTMEMVRSIDDTW</sequence>
<dbReference type="Proteomes" id="UP000007796">
    <property type="component" value="Unassembled WGS sequence"/>
</dbReference>
<feature type="transmembrane region" description="Helical" evidence="2">
    <location>
        <begin position="122"/>
        <end position="143"/>
    </location>
</feature>
<dbReference type="EMBL" id="GL629735">
    <property type="protein sequence ID" value="EFX05572.1"/>
    <property type="molecule type" value="Genomic_DNA"/>
</dbReference>
<keyword evidence="2" id="KW-1133">Transmembrane helix</keyword>
<evidence type="ECO:0000313" key="4">
    <source>
        <dbReference type="Proteomes" id="UP000007796"/>
    </source>
</evidence>
<dbReference type="AlphaFoldDB" id="F0X9I2"/>
<proteinExistence type="predicted"/>
<evidence type="ECO:0000256" key="2">
    <source>
        <dbReference type="SAM" id="Phobius"/>
    </source>
</evidence>
<feature type="region of interest" description="Disordered" evidence="1">
    <location>
        <begin position="414"/>
        <end position="476"/>
    </location>
</feature>